<dbReference type="InterPro" id="IPR043502">
    <property type="entry name" value="DNA/RNA_pol_sf"/>
</dbReference>
<organism evidence="8 9">
    <name type="scientific">Araneus ventricosus</name>
    <name type="common">Orbweaver spider</name>
    <name type="synonym">Epeira ventricosa</name>
    <dbReference type="NCBI Taxonomy" id="182803"/>
    <lineage>
        <taxon>Eukaryota</taxon>
        <taxon>Metazoa</taxon>
        <taxon>Ecdysozoa</taxon>
        <taxon>Arthropoda</taxon>
        <taxon>Chelicerata</taxon>
        <taxon>Arachnida</taxon>
        <taxon>Araneae</taxon>
        <taxon>Araneomorphae</taxon>
        <taxon>Entelegynae</taxon>
        <taxon>Araneoidea</taxon>
        <taxon>Araneidae</taxon>
        <taxon>Araneus</taxon>
    </lineage>
</organism>
<keyword evidence="4" id="KW-0255">Endonuclease</keyword>
<dbReference type="InterPro" id="IPR041373">
    <property type="entry name" value="RT_RNaseH"/>
</dbReference>
<proteinExistence type="predicted"/>
<protein>
    <recommendedName>
        <fullName evidence="7">Reverse transcriptase RNase H-like domain-containing protein</fullName>
    </recommendedName>
</protein>
<dbReference type="Gene3D" id="3.30.70.270">
    <property type="match status" value="1"/>
</dbReference>
<feature type="domain" description="Reverse transcriptase RNase H-like" evidence="7">
    <location>
        <begin position="75"/>
        <end position="132"/>
    </location>
</feature>
<dbReference type="GO" id="GO:0004519">
    <property type="term" value="F:endonuclease activity"/>
    <property type="evidence" value="ECO:0007669"/>
    <property type="project" value="UniProtKB-KW"/>
</dbReference>
<evidence type="ECO:0000256" key="1">
    <source>
        <dbReference type="ARBA" id="ARBA00022679"/>
    </source>
</evidence>
<dbReference type="Pfam" id="PF17917">
    <property type="entry name" value="RT_RNaseH"/>
    <property type="match status" value="1"/>
</dbReference>
<keyword evidence="3" id="KW-0540">Nuclease</keyword>
<dbReference type="InterPro" id="IPR043128">
    <property type="entry name" value="Rev_trsase/Diguanyl_cyclase"/>
</dbReference>
<keyword evidence="6" id="KW-0695">RNA-directed DNA polymerase</keyword>
<keyword evidence="5" id="KW-0378">Hydrolase</keyword>
<accession>A0A4Y2W577</accession>
<evidence type="ECO:0000256" key="4">
    <source>
        <dbReference type="ARBA" id="ARBA00022759"/>
    </source>
</evidence>
<evidence type="ECO:0000256" key="2">
    <source>
        <dbReference type="ARBA" id="ARBA00022695"/>
    </source>
</evidence>
<dbReference type="GO" id="GO:0003964">
    <property type="term" value="F:RNA-directed DNA polymerase activity"/>
    <property type="evidence" value="ECO:0007669"/>
    <property type="project" value="UniProtKB-KW"/>
</dbReference>
<evidence type="ECO:0000256" key="3">
    <source>
        <dbReference type="ARBA" id="ARBA00022722"/>
    </source>
</evidence>
<keyword evidence="1" id="KW-0808">Transferase</keyword>
<evidence type="ECO:0000259" key="7">
    <source>
        <dbReference type="Pfam" id="PF17917"/>
    </source>
</evidence>
<reference evidence="8 9" key="1">
    <citation type="journal article" date="2019" name="Sci. Rep.">
        <title>Orb-weaving spider Araneus ventricosus genome elucidates the spidroin gene catalogue.</title>
        <authorList>
            <person name="Kono N."/>
            <person name="Nakamura H."/>
            <person name="Ohtoshi R."/>
            <person name="Moran D.A.P."/>
            <person name="Shinohara A."/>
            <person name="Yoshida Y."/>
            <person name="Fujiwara M."/>
            <person name="Mori M."/>
            <person name="Tomita M."/>
            <person name="Arakawa K."/>
        </authorList>
    </citation>
    <scope>NUCLEOTIDE SEQUENCE [LARGE SCALE GENOMIC DNA]</scope>
</reference>
<evidence type="ECO:0000313" key="9">
    <source>
        <dbReference type="Proteomes" id="UP000499080"/>
    </source>
</evidence>
<dbReference type="PANTHER" id="PTHR37984">
    <property type="entry name" value="PROTEIN CBG26694"/>
    <property type="match status" value="1"/>
</dbReference>
<dbReference type="SUPFAM" id="SSF56672">
    <property type="entry name" value="DNA/RNA polymerases"/>
    <property type="match status" value="1"/>
</dbReference>
<dbReference type="GO" id="GO:0016787">
    <property type="term" value="F:hydrolase activity"/>
    <property type="evidence" value="ECO:0007669"/>
    <property type="project" value="UniProtKB-KW"/>
</dbReference>
<sequence>MLAMKIINVRFYDSKSPMILVEAPGRDPRPCIDYRKLSNITKTKCFPLPNVEVHKETVSLVKYITTMDLYKGYLTDSSDYGMGTVLSQIDKDGNEHPIVYHSKKFSEIDEKYGVSEKEYAAIIFAIQKLRHL</sequence>
<keyword evidence="2" id="KW-0548">Nucleotidyltransferase</keyword>
<evidence type="ECO:0000313" key="8">
    <source>
        <dbReference type="EMBL" id="GBO32011.1"/>
    </source>
</evidence>
<dbReference type="Gene3D" id="3.10.10.10">
    <property type="entry name" value="HIV Type 1 Reverse Transcriptase, subunit A, domain 1"/>
    <property type="match status" value="1"/>
</dbReference>
<gene>
    <name evidence="8" type="ORF">AVEN_55253_1</name>
</gene>
<keyword evidence="9" id="KW-1185">Reference proteome</keyword>
<dbReference type="Proteomes" id="UP000499080">
    <property type="component" value="Unassembled WGS sequence"/>
</dbReference>
<dbReference type="PANTHER" id="PTHR37984:SF5">
    <property type="entry name" value="PROTEIN NYNRIN-LIKE"/>
    <property type="match status" value="1"/>
</dbReference>
<evidence type="ECO:0000256" key="6">
    <source>
        <dbReference type="ARBA" id="ARBA00022918"/>
    </source>
</evidence>
<evidence type="ECO:0000256" key="5">
    <source>
        <dbReference type="ARBA" id="ARBA00022801"/>
    </source>
</evidence>
<dbReference type="AlphaFoldDB" id="A0A4Y2W577"/>
<name>A0A4Y2W577_ARAVE</name>
<dbReference type="OrthoDB" id="6433187at2759"/>
<dbReference type="InterPro" id="IPR050951">
    <property type="entry name" value="Retrovirus_Pol_polyprotein"/>
</dbReference>
<dbReference type="EMBL" id="BGPR01055428">
    <property type="protein sequence ID" value="GBO32011.1"/>
    <property type="molecule type" value="Genomic_DNA"/>
</dbReference>
<comment type="caution">
    <text evidence="8">The sequence shown here is derived from an EMBL/GenBank/DDBJ whole genome shotgun (WGS) entry which is preliminary data.</text>
</comment>